<proteinExistence type="inferred from homology"/>
<keyword evidence="3" id="KW-0731">Sigma factor</keyword>
<dbReference type="PANTHER" id="PTHR43133:SF52">
    <property type="entry name" value="ECF RNA POLYMERASE SIGMA FACTOR SIGL"/>
    <property type="match status" value="1"/>
</dbReference>
<dbReference type="PANTHER" id="PTHR43133">
    <property type="entry name" value="RNA POLYMERASE ECF-TYPE SIGMA FACTO"/>
    <property type="match status" value="1"/>
</dbReference>
<dbReference type="SUPFAM" id="SSF88946">
    <property type="entry name" value="Sigma2 domain of RNA polymerase sigma factors"/>
    <property type="match status" value="1"/>
</dbReference>
<dbReference type="KEGG" id="psua:FLK61_39575"/>
<dbReference type="Pfam" id="PF08281">
    <property type="entry name" value="Sigma70_r4_2"/>
    <property type="match status" value="1"/>
</dbReference>
<evidence type="ECO:0000313" key="8">
    <source>
        <dbReference type="EMBL" id="QKS72716.1"/>
    </source>
</evidence>
<dbReference type="Proteomes" id="UP000318138">
    <property type="component" value="Chromosome"/>
</dbReference>
<organism evidence="8 9">
    <name type="scientific">Paenalkalicoccus suaedae</name>
    <dbReference type="NCBI Taxonomy" id="2592382"/>
    <lineage>
        <taxon>Bacteria</taxon>
        <taxon>Bacillati</taxon>
        <taxon>Bacillota</taxon>
        <taxon>Bacilli</taxon>
        <taxon>Bacillales</taxon>
        <taxon>Bacillaceae</taxon>
        <taxon>Paenalkalicoccus</taxon>
    </lineage>
</organism>
<evidence type="ECO:0000256" key="3">
    <source>
        <dbReference type="ARBA" id="ARBA00023082"/>
    </source>
</evidence>
<dbReference type="GO" id="GO:0016987">
    <property type="term" value="F:sigma factor activity"/>
    <property type="evidence" value="ECO:0007669"/>
    <property type="project" value="UniProtKB-KW"/>
</dbReference>
<dbReference type="Pfam" id="PF04542">
    <property type="entry name" value="Sigma70_r2"/>
    <property type="match status" value="1"/>
</dbReference>
<gene>
    <name evidence="8" type="ORF">FLK61_39575</name>
</gene>
<dbReference type="InterPro" id="IPR013249">
    <property type="entry name" value="RNA_pol_sigma70_r4_t2"/>
</dbReference>
<dbReference type="CDD" id="cd06171">
    <property type="entry name" value="Sigma70_r4"/>
    <property type="match status" value="1"/>
</dbReference>
<protein>
    <submittedName>
        <fullName evidence="8">RNA polymerase sigma factor</fullName>
    </submittedName>
</protein>
<evidence type="ECO:0000256" key="5">
    <source>
        <dbReference type="ARBA" id="ARBA00023163"/>
    </source>
</evidence>
<keyword evidence="2" id="KW-0805">Transcription regulation</keyword>
<dbReference type="InterPro" id="IPR039425">
    <property type="entry name" value="RNA_pol_sigma-70-like"/>
</dbReference>
<dbReference type="Gene3D" id="1.10.1740.10">
    <property type="match status" value="1"/>
</dbReference>
<evidence type="ECO:0000259" key="6">
    <source>
        <dbReference type="Pfam" id="PF04542"/>
    </source>
</evidence>
<dbReference type="SUPFAM" id="SSF88659">
    <property type="entry name" value="Sigma3 and sigma4 domains of RNA polymerase sigma factors"/>
    <property type="match status" value="1"/>
</dbReference>
<keyword evidence="5" id="KW-0804">Transcription</keyword>
<dbReference type="RefSeq" id="WP_176010685.1">
    <property type="nucleotide sequence ID" value="NZ_CP041372.2"/>
</dbReference>
<dbReference type="AlphaFoldDB" id="A0A859FJ98"/>
<feature type="domain" description="RNA polymerase sigma-70 region 2" evidence="6">
    <location>
        <begin position="21"/>
        <end position="88"/>
    </location>
</feature>
<name>A0A859FJ98_9BACI</name>
<reference evidence="9" key="1">
    <citation type="submission" date="2019-07" db="EMBL/GenBank/DDBJ databases">
        <title>Bacillus alkalisoli sp. nov. isolated from saline soil.</title>
        <authorList>
            <person name="Sun J.-Q."/>
            <person name="Xu L."/>
        </authorList>
    </citation>
    <scope>NUCLEOTIDE SEQUENCE [LARGE SCALE GENOMIC DNA]</scope>
    <source>
        <strain evidence="9">M4U3P1</strain>
    </source>
</reference>
<feature type="domain" description="RNA polymerase sigma factor 70 region 4 type 2" evidence="7">
    <location>
        <begin position="121"/>
        <end position="169"/>
    </location>
</feature>
<dbReference type="InterPro" id="IPR014284">
    <property type="entry name" value="RNA_pol_sigma-70_dom"/>
</dbReference>
<evidence type="ECO:0000313" key="9">
    <source>
        <dbReference type="Proteomes" id="UP000318138"/>
    </source>
</evidence>
<dbReference type="Gene3D" id="1.10.10.10">
    <property type="entry name" value="Winged helix-like DNA-binding domain superfamily/Winged helix DNA-binding domain"/>
    <property type="match status" value="1"/>
</dbReference>
<dbReference type="InterPro" id="IPR036388">
    <property type="entry name" value="WH-like_DNA-bd_sf"/>
</dbReference>
<dbReference type="EMBL" id="CP041372">
    <property type="protein sequence ID" value="QKS72716.1"/>
    <property type="molecule type" value="Genomic_DNA"/>
</dbReference>
<sequence length="182" mass="21208">MTDEELITLALDDNEDALKSLHERYFDVIYNYVYLQTRNHHDTEEVVQDCFCKMAFNLHSFDNKSTFKTWFFTICRHTLLDFHRKKKKKSAAPTTGLYTNIASNSRSAEDEAFRHKSPVIDAIYVLKKDYQDVLLLRFVQDLSLAETAEVIGKSVFAVKSLQKRAVKKLLTIVNERVEDYGE</sequence>
<dbReference type="GO" id="GO:0003677">
    <property type="term" value="F:DNA binding"/>
    <property type="evidence" value="ECO:0007669"/>
    <property type="project" value="UniProtKB-KW"/>
</dbReference>
<evidence type="ECO:0000256" key="4">
    <source>
        <dbReference type="ARBA" id="ARBA00023125"/>
    </source>
</evidence>
<accession>A0A859FJ98</accession>
<dbReference type="InterPro" id="IPR013324">
    <property type="entry name" value="RNA_pol_sigma_r3/r4-like"/>
</dbReference>
<dbReference type="NCBIfam" id="TIGR02937">
    <property type="entry name" value="sigma70-ECF"/>
    <property type="match status" value="1"/>
</dbReference>
<evidence type="ECO:0000256" key="1">
    <source>
        <dbReference type="ARBA" id="ARBA00010641"/>
    </source>
</evidence>
<comment type="similarity">
    <text evidence="1">Belongs to the sigma-70 factor family. ECF subfamily.</text>
</comment>
<keyword evidence="9" id="KW-1185">Reference proteome</keyword>
<keyword evidence="4" id="KW-0238">DNA-binding</keyword>
<evidence type="ECO:0000259" key="7">
    <source>
        <dbReference type="Pfam" id="PF08281"/>
    </source>
</evidence>
<dbReference type="InterPro" id="IPR013325">
    <property type="entry name" value="RNA_pol_sigma_r2"/>
</dbReference>
<evidence type="ECO:0000256" key="2">
    <source>
        <dbReference type="ARBA" id="ARBA00023015"/>
    </source>
</evidence>
<dbReference type="GO" id="GO:0006352">
    <property type="term" value="P:DNA-templated transcription initiation"/>
    <property type="evidence" value="ECO:0007669"/>
    <property type="project" value="InterPro"/>
</dbReference>
<dbReference type="InterPro" id="IPR007627">
    <property type="entry name" value="RNA_pol_sigma70_r2"/>
</dbReference>